<name>A0A9P8YCF0_9PEZI</name>
<keyword evidence="4" id="KW-1185">Reference proteome</keyword>
<gene>
    <name evidence="3" type="ORF">B0I36DRAFT_382444</name>
</gene>
<dbReference type="Proteomes" id="UP000756346">
    <property type="component" value="Unassembled WGS sequence"/>
</dbReference>
<organism evidence="3 4">
    <name type="scientific">Microdochium trichocladiopsis</name>
    <dbReference type="NCBI Taxonomy" id="1682393"/>
    <lineage>
        <taxon>Eukaryota</taxon>
        <taxon>Fungi</taxon>
        <taxon>Dikarya</taxon>
        <taxon>Ascomycota</taxon>
        <taxon>Pezizomycotina</taxon>
        <taxon>Sordariomycetes</taxon>
        <taxon>Xylariomycetidae</taxon>
        <taxon>Xylariales</taxon>
        <taxon>Microdochiaceae</taxon>
        <taxon>Microdochium</taxon>
    </lineage>
</organism>
<dbReference type="RefSeq" id="XP_046015904.1">
    <property type="nucleotide sequence ID" value="XM_046160913.1"/>
</dbReference>
<dbReference type="Pfam" id="PF00651">
    <property type="entry name" value="BTB"/>
    <property type="match status" value="1"/>
</dbReference>
<dbReference type="InterPro" id="IPR011333">
    <property type="entry name" value="SKP1/BTB/POZ_sf"/>
</dbReference>
<dbReference type="OrthoDB" id="4742054at2759"/>
<dbReference type="CDD" id="cd18186">
    <property type="entry name" value="BTB_POZ_ZBTB_KLHL-like"/>
    <property type="match status" value="1"/>
</dbReference>
<evidence type="ECO:0000259" key="2">
    <source>
        <dbReference type="PROSITE" id="PS50097"/>
    </source>
</evidence>
<evidence type="ECO:0000256" key="1">
    <source>
        <dbReference type="SAM" id="MobiDB-lite"/>
    </source>
</evidence>
<comment type="caution">
    <text evidence="3">The sequence shown here is derived from an EMBL/GenBank/DDBJ whole genome shotgun (WGS) entry which is preliminary data.</text>
</comment>
<dbReference type="PANTHER" id="PTHR47843">
    <property type="entry name" value="BTB DOMAIN-CONTAINING PROTEIN-RELATED"/>
    <property type="match status" value="1"/>
</dbReference>
<dbReference type="Gene3D" id="3.30.710.10">
    <property type="entry name" value="Potassium Channel Kv1.1, Chain A"/>
    <property type="match status" value="1"/>
</dbReference>
<accession>A0A9P8YCF0</accession>
<dbReference type="PROSITE" id="PS50097">
    <property type="entry name" value="BTB"/>
    <property type="match status" value="1"/>
</dbReference>
<dbReference type="InterPro" id="IPR000210">
    <property type="entry name" value="BTB/POZ_dom"/>
</dbReference>
<evidence type="ECO:0000313" key="4">
    <source>
        <dbReference type="Proteomes" id="UP000756346"/>
    </source>
</evidence>
<feature type="domain" description="BTB" evidence="2">
    <location>
        <begin position="31"/>
        <end position="100"/>
    </location>
</feature>
<reference evidence="3" key="1">
    <citation type="journal article" date="2021" name="Nat. Commun.">
        <title>Genetic determinants of endophytism in the Arabidopsis root mycobiome.</title>
        <authorList>
            <person name="Mesny F."/>
            <person name="Miyauchi S."/>
            <person name="Thiergart T."/>
            <person name="Pickel B."/>
            <person name="Atanasova L."/>
            <person name="Karlsson M."/>
            <person name="Huettel B."/>
            <person name="Barry K.W."/>
            <person name="Haridas S."/>
            <person name="Chen C."/>
            <person name="Bauer D."/>
            <person name="Andreopoulos W."/>
            <person name="Pangilinan J."/>
            <person name="LaButti K."/>
            <person name="Riley R."/>
            <person name="Lipzen A."/>
            <person name="Clum A."/>
            <person name="Drula E."/>
            <person name="Henrissat B."/>
            <person name="Kohler A."/>
            <person name="Grigoriev I.V."/>
            <person name="Martin F.M."/>
            <person name="Hacquard S."/>
        </authorList>
    </citation>
    <scope>NUCLEOTIDE SEQUENCE</scope>
    <source>
        <strain evidence="3">MPI-CAGE-CH-0230</strain>
    </source>
</reference>
<dbReference type="AlphaFoldDB" id="A0A9P8YCF0"/>
<protein>
    <recommendedName>
        <fullName evidence="2">BTB domain-containing protein</fullName>
    </recommendedName>
</protein>
<sequence>MTAPKRAHEEDDDKTVHKREDKVPKVSQSGKMVTIKIKTVQEFRVHAHLLVQYSDYFLKALNSGLAESSSLEFELEEHANEKTMGFLVNWVYEKPYNTTPQSLQNIVDRGDKENKWENTAFACIRS</sequence>
<dbReference type="EMBL" id="JAGTJQ010000003">
    <property type="protein sequence ID" value="KAH7035811.1"/>
    <property type="molecule type" value="Genomic_DNA"/>
</dbReference>
<dbReference type="PANTHER" id="PTHR47843:SF2">
    <property type="entry name" value="BTB DOMAIN-CONTAINING PROTEIN"/>
    <property type="match status" value="1"/>
</dbReference>
<evidence type="ECO:0000313" key="3">
    <source>
        <dbReference type="EMBL" id="KAH7035811.1"/>
    </source>
</evidence>
<dbReference type="GeneID" id="70190459"/>
<proteinExistence type="predicted"/>
<feature type="compositionally biased region" description="Basic and acidic residues" evidence="1">
    <location>
        <begin position="1"/>
        <end position="24"/>
    </location>
</feature>
<dbReference type="SUPFAM" id="SSF54695">
    <property type="entry name" value="POZ domain"/>
    <property type="match status" value="1"/>
</dbReference>
<feature type="region of interest" description="Disordered" evidence="1">
    <location>
        <begin position="1"/>
        <end position="27"/>
    </location>
</feature>